<dbReference type="InterPro" id="IPR044492">
    <property type="entry name" value="P_typ_ATPase_HD_dom"/>
</dbReference>
<dbReference type="Gene3D" id="3.40.50.1000">
    <property type="entry name" value="HAD superfamily/HAD-like"/>
    <property type="match status" value="1"/>
</dbReference>
<keyword evidence="12" id="KW-1185">Reference proteome</keyword>
<dbReference type="Proteomes" id="UP000198384">
    <property type="component" value="Unassembled WGS sequence"/>
</dbReference>
<dbReference type="GO" id="GO:0036376">
    <property type="term" value="P:sodium ion export across plasma membrane"/>
    <property type="evidence" value="ECO:0007669"/>
    <property type="project" value="TreeGrafter"/>
</dbReference>
<feature type="transmembrane region" description="Helical" evidence="9">
    <location>
        <begin position="854"/>
        <end position="873"/>
    </location>
</feature>
<dbReference type="InterPro" id="IPR050510">
    <property type="entry name" value="Cation_transp_ATPase_P-type"/>
</dbReference>
<proteinExistence type="inferred from homology"/>
<dbReference type="Gene3D" id="1.20.1110.10">
    <property type="entry name" value="Calcium-transporting ATPase, transmembrane domain"/>
    <property type="match status" value="1"/>
</dbReference>
<dbReference type="InterPro" id="IPR006068">
    <property type="entry name" value="ATPase_P-typ_cation-transptr_C"/>
</dbReference>
<feature type="transmembrane region" description="Helical" evidence="9">
    <location>
        <begin position="253"/>
        <end position="270"/>
    </location>
</feature>
<evidence type="ECO:0000256" key="7">
    <source>
        <dbReference type="ARBA" id="ARBA00022989"/>
    </source>
</evidence>
<organism evidence="11 12">
    <name type="scientific">Lutibacter agarilyticus</name>
    <dbReference type="NCBI Taxonomy" id="1109740"/>
    <lineage>
        <taxon>Bacteria</taxon>
        <taxon>Pseudomonadati</taxon>
        <taxon>Bacteroidota</taxon>
        <taxon>Flavobacteriia</taxon>
        <taxon>Flavobacteriales</taxon>
        <taxon>Flavobacteriaceae</taxon>
        <taxon>Lutibacter</taxon>
    </lineage>
</organism>
<keyword evidence="6" id="KW-1278">Translocase</keyword>
<dbReference type="InterPro" id="IPR018303">
    <property type="entry name" value="ATPase_P-typ_P_site"/>
</dbReference>
<dbReference type="InterPro" id="IPR036412">
    <property type="entry name" value="HAD-like_sf"/>
</dbReference>
<feature type="transmembrane region" description="Helical" evidence="9">
    <location>
        <begin position="282"/>
        <end position="303"/>
    </location>
</feature>
<dbReference type="SMART" id="SM00831">
    <property type="entry name" value="Cation_ATPase_N"/>
    <property type="match status" value="1"/>
</dbReference>
<feature type="transmembrane region" description="Helical" evidence="9">
    <location>
        <begin position="65"/>
        <end position="83"/>
    </location>
</feature>
<dbReference type="PROSITE" id="PS00154">
    <property type="entry name" value="ATPASE_E1_E2"/>
    <property type="match status" value="1"/>
</dbReference>
<dbReference type="PANTHER" id="PTHR43294:SF20">
    <property type="entry name" value="P-TYPE ATPASE"/>
    <property type="match status" value="1"/>
</dbReference>
<dbReference type="Gene3D" id="2.70.150.10">
    <property type="entry name" value="Calcium-transporting ATPase, cytoplasmic transduction domain A"/>
    <property type="match status" value="1"/>
</dbReference>
<dbReference type="PRINTS" id="PR00120">
    <property type="entry name" value="HATPASE"/>
</dbReference>
<dbReference type="InterPro" id="IPR023298">
    <property type="entry name" value="ATPase_P-typ_TM_dom_sf"/>
</dbReference>
<dbReference type="EMBL" id="FZNT01000009">
    <property type="protein sequence ID" value="SNR69498.1"/>
    <property type="molecule type" value="Genomic_DNA"/>
</dbReference>
<dbReference type="GO" id="GO:1902600">
    <property type="term" value="P:proton transmembrane transport"/>
    <property type="evidence" value="ECO:0007669"/>
    <property type="project" value="TreeGrafter"/>
</dbReference>
<dbReference type="SUPFAM" id="SSF81653">
    <property type="entry name" value="Calcium ATPase, transduction domain A"/>
    <property type="match status" value="1"/>
</dbReference>
<feature type="domain" description="Cation-transporting P-type ATPase N-terminal" evidence="10">
    <location>
        <begin position="11"/>
        <end position="85"/>
    </location>
</feature>
<keyword evidence="5" id="KW-0067">ATP-binding</keyword>
<dbReference type="InterPro" id="IPR059000">
    <property type="entry name" value="ATPase_P-type_domA"/>
</dbReference>
<evidence type="ECO:0000313" key="11">
    <source>
        <dbReference type="EMBL" id="SNR69498.1"/>
    </source>
</evidence>
<dbReference type="Pfam" id="PF13246">
    <property type="entry name" value="Cation_ATPase"/>
    <property type="match status" value="1"/>
</dbReference>
<dbReference type="SUPFAM" id="SSF81660">
    <property type="entry name" value="Metal cation-transporting ATPase, ATP-binding domain N"/>
    <property type="match status" value="1"/>
</dbReference>
<dbReference type="InterPro" id="IPR023214">
    <property type="entry name" value="HAD_sf"/>
</dbReference>
<feature type="transmembrane region" description="Helical" evidence="9">
    <location>
        <begin position="788"/>
        <end position="807"/>
    </location>
</feature>
<dbReference type="Pfam" id="PF00689">
    <property type="entry name" value="Cation_ATPase_C"/>
    <property type="match status" value="1"/>
</dbReference>
<dbReference type="GO" id="GO:0005886">
    <property type="term" value="C:plasma membrane"/>
    <property type="evidence" value="ECO:0007669"/>
    <property type="project" value="TreeGrafter"/>
</dbReference>
<feature type="transmembrane region" description="Helical" evidence="9">
    <location>
        <begin position="709"/>
        <end position="732"/>
    </location>
</feature>
<evidence type="ECO:0000256" key="4">
    <source>
        <dbReference type="ARBA" id="ARBA00022741"/>
    </source>
</evidence>
<dbReference type="SUPFAM" id="SSF56784">
    <property type="entry name" value="HAD-like"/>
    <property type="match status" value="1"/>
</dbReference>
<dbReference type="GO" id="GO:0006883">
    <property type="term" value="P:intracellular sodium ion homeostasis"/>
    <property type="evidence" value="ECO:0007669"/>
    <property type="project" value="TreeGrafter"/>
</dbReference>
<keyword evidence="7 9" id="KW-1133">Transmembrane helix</keyword>
<feature type="transmembrane region" description="Helical" evidence="9">
    <location>
        <begin position="819"/>
        <end position="842"/>
    </location>
</feature>
<dbReference type="InterPro" id="IPR001757">
    <property type="entry name" value="P_typ_ATPase"/>
</dbReference>
<name>A0A238YFC7_9FLAO</name>
<dbReference type="Pfam" id="PF00690">
    <property type="entry name" value="Cation_ATPase_N"/>
    <property type="match status" value="1"/>
</dbReference>
<reference evidence="11 12" key="1">
    <citation type="submission" date="2017-06" db="EMBL/GenBank/DDBJ databases">
        <authorList>
            <person name="Kim H.J."/>
            <person name="Triplett B.A."/>
        </authorList>
    </citation>
    <scope>NUCLEOTIDE SEQUENCE [LARGE SCALE GENOMIC DNA]</scope>
    <source>
        <strain evidence="11 12">DSM 29150</strain>
    </source>
</reference>
<feature type="transmembrane region" description="Helical" evidence="9">
    <location>
        <begin position="753"/>
        <end position="776"/>
    </location>
</feature>
<dbReference type="GO" id="GO:0005391">
    <property type="term" value="F:P-type sodium:potassium-exchanging transporter activity"/>
    <property type="evidence" value="ECO:0007669"/>
    <property type="project" value="TreeGrafter"/>
</dbReference>
<dbReference type="Gene3D" id="3.40.1110.10">
    <property type="entry name" value="Calcium-transporting ATPase, cytoplasmic domain N"/>
    <property type="match status" value="1"/>
</dbReference>
<evidence type="ECO:0000256" key="8">
    <source>
        <dbReference type="ARBA" id="ARBA00023136"/>
    </source>
</evidence>
<dbReference type="GO" id="GO:0005524">
    <property type="term" value="F:ATP binding"/>
    <property type="evidence" value="ECO:0007669"/>
    <property type="project" value="UniProtKB-KW"/>
</dbReference>
<dbReference type="NCBIfam" id="TIGR01494">
    <property type="entry name" value="ATPase_P-type"/>
    <property type="match status" value="2"/>
</dbReference>
<protein>
    <submittedName>
        <fullName evidence="11">Ca2+-transporting ATPase</fullName>
    </submittedName>
</protein>
<feature type="transmembrane region" description="Helical" evidence="9">
    <location>
        <begin position="682"/>
        <end position="703"/>
    </location>
</feature>
<evidence type="ECO:0000256" key="1">
    <source>
        <dbReference type="ARBA" id="ARBA00004141"/>
    </source>
</evidence>
<dbReference type="GO" id="GO:1990573">
    <property type="term" value="P:potassium ion import across plasma membrane"/>
    <property type="evidence" value="ECO:0007669"/>
    <property type="project" value="TreeGrafter"/>
</dbReference>
<dbReference type="InterPro" id="IPR023299">
    <property type="entry name" value="ATPase_P-typ_cyto_dom_N"/>
</dbReference>
<dbReference type="Pfam" id="PF00122">
    <property type="entry name" value="E1-E2_ATPase"/>
    <property type="match status" value="1"/>
</dbReference>
<dbReference type="PRINTS" id="PR00119">
    <property type="entry name" value="CATATPASE"/>
</dbReference>
<dbReference type="AlphaFoldDB" id="A0A238YFC7"/>
<keyword evidence="4" id="KW-0547">Nucleotide-binding</keyword>
<dbReference type="RefSeq" id="WP_089382437.1">
    <property type="nucleotide sequence ID" value="NZ_FZNT01000009.1"/>
</dbReference>
<comment type="similarity">
    <text evidence="2">Belongs to the cation transport ATPase (P-type) (TC 3.A.3) family. Type IIA subfamily.</text>
</comment>
<dbReference type="OrthoDB" id="1521937at2"/>
<dbReference type="PANTHER" id="PTHR43294">
    <property type="entry name" value="SODIUM/POTASSIUM-TRANSPORTING ATPASE SUBUNIT ALPHA"/>
    <property type="match status" value="1"/>
</dbReference>
<comment type="subcellular location">
    <subcellularLocation>
        <location evidence="1">Membrane</location>
        <topology evidence="1">Multi-pass membrane protein</topology>
    </subcellularLocation>
</comment>
<dbReference type="GO" id="GO:0030007">
    <property type="term" value="P:intracellular potassium ion homeostasis"/>
    <property type="evidence" value="ECO:0007669"/>
    <property type="project" value="TreeGrafter"/>
</dbReference>
<evidence type="ECO:0000256" key="9">
    <source>
        <dbReference type="SAM" id="Phobius"/>
    </source>
</evidence>
<dbReference type="SUPFAM" id="SSF81665">
    <property type="entry name" value="Calcium ATPase, transmembrane domain M"/>
    <property type="match status" value="1"/>
</dbReference>
<evidence type="ECO:0000256" key="3">
    <source>
        <dbReference type="ARBA" id="ARBA00022692"/>
    </source>
</evidence>
<evidence type="ECO:0000256" key="5">
    <source>
        <dbReference type="ARBA" id="ARBA00022840"/>
    </source>
</evidence>
<dbReference type="SFLD" id="SFLDF00027">
    <property type="entry name" value="p-type_atpase"/>
    <property type="match status" value="1"/>
</dbReference>
<keyword evidence="3 9" id="KW-0812">Transmembrane</keyword>
<dbReference type="InterPro" id="IPR008250">
    <property type="entry name" value="ATPase_P-typ_transduc_dom_A_sf"/>
</dbReference>
<dbReference type="InterPro" id="IPR004014">
    <property type="entry name" value="ATPase_P-typ_cation-transptr_N"/>
</dbReference>
<accession>A0A238YFC7</accession>
<feature type="transmembrane region" description="Helical" evidence="9">
    <location>
        <begin position="89"/>
        <end position="111"/>
    </location>
</feature>
<evidence type="ECO:0000256" key="6">
    <source>
        <dbReference type="ARBA" id="ARBA00022967"/>
    </source>
</evidence>
<evidence type="ECO:0000313" key="12">
    <source>
        <dbReference type="Proteomes" id="UP000198384"/>
    </source>
</evidence>
<dbReference type="SFLD" id="SFLDS00003">
    <property type="entry name" value="Haloacid_Dehalogenase"/>
    <property type="match status" value="1"/>
</dbReference>
<sequence>MALASQKIIQNPQTLIPSEVVKQLESDLTLGLTAKQVKVRIDLFGKNKLPEEKSKSPFTILFEQLLNPIIYILLIAAFLALVFRDWLEGIAIIIVIIITVAIGFFMELQALRSLETLQKMGQSITKVLRDGILLHLKSSLLVPGDIVILEAGDVVTADARLIYSENLTVKEAVLTGESFPIEKKIAVLPPNTPISELNNMVFRGTLVTKGMAKAIVIATGKNTQLGEIQQLGISSKKRQTPLEKKLNNLSKHLILLTLILTILIIITGYFRGNNFILMLQTGIALAVASIPEGLPIVATIALAQGMLRLSKKQVIIKKLEAVQTLGATTIICTDKTGTLTEDKMKVHALVFENNFNKKNNFNIEEKNTKEYEEMILTGILCNDVLLSNEHKHGDAIDLALIDFAEFIGYKPQLMQKKYPEKMEIAFDTERKMMATVNQYNTKFKIYAKGAFESIAACCDTIIKNGELIPFNNKEEWIKKVDNLASKGLRVLAFAYKDLDTIPAYENFLQQLTFIGIIGFIDPARKDVKATITTYKNAGIRVVMMTGDHPGTAKKIAQEIGLLPTPIVKGSVTLGKDFSTIDQLSKKQKEALLNTVVFARVIPKQKLEIVSLFQENNAIVGMIGDGVNDVPALKKADIGIAMGIRGTEAARASADVILKDDKFTSIELSIHQGRAIFQNIRQFVVYLLSSNLAEIISVGIAALLNLPSPLLPLQILFLNLITDIFPALALGLGKGEKDLMKKPPRLPNEPIMTAKLWNATIIYGLCVTASVLGITLYSNYILKLPTNEINNMAFFTLIFAQLLNVFNLPKRHVSFFKNEVTSNIWIWVAIVVCIVLTSIAYFTPPVAIALSLSPLTTYKLTTILLFGFGSLLLAQFMKRIGCTI</sequence>
<dbReference type="SFLD" id="SFLDG00002">
    <property type="entry name" value="C1.7:_P-type_atpase_like"/>
    <property type="match status" value="1"/>
</dbReference>
<gene>
    <name evidence="11" type="ORF">SAMN06265371_10910</name>
</gene>
<keyword evidence="8 9" id="KW-0472">Membrane</keyword>
<evidence type="ECO:0000256" key="2">
    <source>
        <dbReference type="ARBA" id="ARBA00005675"/>
    </source>
</evidence>
<dbReference type="GO" id="GO:0016887">
    <property type="term" value="F:ATP hydrolysis activity"/>
    <property type="evidence" value="ECO:0007669"/>
    <property type="project" value="InterPro"/>
</dbReference>
<evidence type="ECO:0000259" key="10">
    <source>
        <dbReference type="SMART" id="SM00831"/>
    </source>
</evidence>